<accession>A0A831WCG9</accession>
<dbReference type="GO" id="GO:0050511">
    <property type="term" value="F:undecaprenyldiphospho-muramoylpentapeptide beta-N-acetylglucosaminyltransferase activity"/>
    <property type="evidence" value="ECO:0007669"/>
    <property type="project" value="UniProtKB-UniRule"/>
</dbReference>
<keyword evidence="9 10" id="KW-0961">Cell wall biogenesis/degradation</keyword>
<evidence type="ECO:0000259" key="12">
    <source>
        <dbReference type="Pfam" id="PF04101"/>
    </source>
</evidence>
<dbReference type="Pfam" id="PF04101">
    <property type="entry name" value="Glyco_tran_28_C"/>
    <property type="match status" value="1"/>
</dbReference>
<evidence type="ECO:0000313" key="13">
    <source>
        <dbReference type="EMBL" id="HEC07595.1"/>
    </source>
</evidence>
<dbReference type="InterPro" id="IPR006009">
    <property type="entry name" value="GlcNAc_MurG"/>
</dbReference>
<comment type="subcellular location">
    <subcellularLocation>
        <location evidence="10">Cell membrane</location>
        <topology evidence="10">Peripheral membrane protein</topology>
        <orientation evidence="10">Cytoplasmic side</orientation>
    </subcellularLocation>
</comment>
<organism evidence="13">
    <name type="scientific">Thiolapillus brandeum</name>
    <dbReference type="NCBI Taxonomy" id="1076588"/>
    <lineage>
        <taxon>Bacteria</taxon>
        <taxon>Pseudomonadati</taxon>
        <taxon>Pseudomonadota</taxon>
        <taxon>Gammaproteobacteria</taxon>
        <taxon>Chromatiales</taxon>
        <taxon>Sedimenticolaceae</taxon>
        <taxon>Thiolapillus</taxon>
    </lineage>
</organism>
<feature type="binding site" evidence="10">
    <location>
        <begin position="11"/>
        <end position="13"/>
    </location>
    <ligand>
        <name>UDP-N-acetyl-alpha-D-glucosamine</name>
        <dbReference type="ChEBI" id="CHEBI:57705"/>
    </ligand>
</feature>
<reference evidence="13" key="1">
    <citation type="journal article" date="2020" name="mSystems">
        <title>Genome- and Community-Level Interaction Insights into Carbon Utilization and Element Cycling Functions of Hydrothermarchaeota in Hydrothermal Sediment.</title>
        <authorList>
            <person name="Zhou Z."/>
            <person name="Liu Y."/>
            <person name="Xu W."/>
            <person name="Pan J."/>
            <person name="Luo Z.H."/>
            <person name="Li M."/>
        </authorList>
    </citation>
    <scope>NUCLEOTIDE SEQUENCE [LARGE SCALE GENOMIC DNA]</scope>
    <source>
        <strain evidence="13">HyVt-458</strain>
    </source>
</reference>
<dbReference type="Proteomes" id="UP000886339">
    <property type="component" value="Unassembled WGS sequence"/>
</dbReference>
<keyword evidence="5 10" id="KW-0133">Cell shape</keyword>
<dbReference type="InterPro" id="IPR007235">
    <property type="entry name" value="Glyco_trans_28_C"/>
</dbReference>
<evidence type="ECO:0000256" key="9">
    <source>
        <dbReference type="ARBA" id="ARBA00023316"/>
    </source>
</evidence>
<dbReference type="Pfam" id="PF03033">
    <property type="entry name" value="Glyco_transf_28"/>
    <property type="match status" value="1"/>
</dbReference>
<dbReference type="InterPro" id="IPR004276">
    <property type="entry name" value="GlycoTrans_28_N"/>
</dbReference>
<dbReference type="EC" id="2.4.1.227" evidence="10"/>
<dbReference type="PANTHER" id="PTHR21015:SF22">
    <property type="entry name" value="GLYCOSYLTRANSFERASE"/>
    <property type="match status" value="1"/>
</dbReference>
<evidence type="ECO:0000256" key="5">
    <source>
        <dbReference type="ARBA" id="ARBA00022960"/>
    </source>
</evidence>
<evidence type="ECO:0000256" key="1">
    <source>
        <dbReference type="ARBA" id="ARBA00022475"/>
    </source>
</evidence>
<comment type="caution">
    <text evidence="13">The sequence shown here is derived from an EMBL/GenBank/DDBJ whole genome shotgun (WGS) entry which is preliminary data.</text>
</comment>
<dbReference type="GO" id="GO:0009252">
    <property type="term" value="P:peptidoglycan biosynthetic process"/>
    <property type="evidence" value="ECO:0007669"/>
    <property type="project" value="UniProtKB-UniRule"/>
</dbReference>
<keyword evidence="6 10" id="KW-0573">Peptidoglycan synthesis</keyword>
<dbReference type="GO" id="GO:0008360">
    <property type="term" value="P:regulation of cell shape"/>
    <property type="evidence" value="ECO:0007669"/>
    <property type="project" value="UniProtKB-KW"/>
</dbReference>
<feature type="binding site" evidence="10">
    <location>
        <position position="286"/>
    </location>
    <ligand>
        <name>UDP-N-acetyl-alpha-D-glucosamine</name>
        <dbReference type="ChEBI" id="CHEBI:57705"/>
    </ligand>
</feature>
<keyword evidence="4 10" id="KW-0808">Transferase</keyword>
<feature type="binding site" evidence="10">
    <location>
        <position position="123"/>
    </location>
    <ligand>
        <name>UDP-N-acetyl-alpha-D-glucosamine</name>
        <dbReference type="ChEBI" id="CHEBI:57705"/>
    </ligand>
</feature>
<dbReference type="GO" id="GO:0005886">
    <property type="term" value="C:plasma membrane"/>
    <property type="evidence" value="ECO:0007669"/>
    <property type="project" value="UniProtKB-SubCell"/>
</dbReference>
<dbReference type="UniPathway" id="UPA00219"/>
<gene>
    <name evidence="10 13" type="primary">murG</name>
    <name evidence="13" type="ORF">ENJ12_12125</name>
</gene>
<evidence type="ECO:0000256" key="10">
    <source>
        <dbReference type="HAMAP-Rule" id="MF_00033"/>
    </source>
</evidence>
<keyword evidence="2 10" id="KW-0132">Cell division</keyword>
<comment type="pathway">
    <text evidence="10">Cell wall biogenesis; peptidoglycan biosynthesis.</text>
</comment>
<dbReference type="HAMAP" id="MF_00033">
    <property type="entry name" value="MurG"/>
    <property type="match status" value="1"/>
</dbReference>
<evidence type="ECO:0000256" key="6">
    <source>
        <dbReference type="ARBA" id="ARBA00022984"/>
    </source>
</evidence>
<evidence type="ECO:0000256" key="2">
    <source>
        <dbReference type="ARBA" id="ARBA00022618"/>
    </source>
</evidence>
<comment type="similarity">
    <text evidence="10">Belongs to the glycosyltransferase 28 family. MurG subfamily.</text>
</comment>
<keyword evidence="3 10" id="KW-0328">Glycosyltransferase</keyword>
<dbReference type="Gene3D" id="3.40.50.2000">
    <property type="entry name" value="Glycogen Phosphorylase B"/>
    <property type="match status" value="2"/>
</dbReference>
<feature type="domain" description="Glycosyltransferase family 28 N-terminal" evidence="11">
    <location>
        <begin position="5"/>
        <end position="140"/>
    </location>
</feature>
<dbReference type="GO" id="GO:0051301">
    <property type="term" value="P:cell division"/>
    <property type="evidence" value="ECO:0007669"/>
    <property type="project" value="UniProtKB-KW"/>
</dbReference>
<dbReference type="AlphaFoldDB" id="A0A831WCG9"/>
<keyword evidence="7 10" id="KW-0472">Membrane</keyword>
<feature type="binding site" evidence="10">
    <location>
        <position position="241"/>
    </location>
    <ligand>
        <name>UDP-N-acetyl-alpha-D-glucosamine</name>
        <dbReference type="ChEBI" id="CHEBI:57705"/>
    </ligand>
</feature>
<dbReference type="GO" id="GO:0071555">
    <property type="term" value="P:cell wall organization"/>
    <property type="evidence" value="ECO:0007669"/>
    <property type="project" value="UniProtKB-KW"/>
</dbReference>
<proteinExistence type="inferred from homology"/>
<dbReference type="CDD" id="cd03785">
    <property type="entry name" value="GT28_MurG"/>
    <property type="match status" value="1"/>
</dbReference>
<dbReference type="NCBIfam" id="TIGR01133">
    <property type="entry name" value="murG"/>
    <property type="match status" value="1"/>
</dbReference>
<comment type="catalytic activity">
    <reaction evidence="10">
        <text>di-trans,octa-cis-undecaprenyl diphospho-N-acetyl-alpha-D-muramoyl-L-alanyl-D-glutamyl-meso-2,6-diaminopimeloyl-D-alanyl-D-alanine + UDP-N-acetyl-alpha-D-glucosamine = di-trans,octa-cis-undecaprenyl diphospho-[N-acetyl-alpha-D-glucosaminyl-(1-&gt;4)]-N-acetyl-alpha-D-muramoyl-L-alanyl-D-glutamyl-meso-2,6-diaminopimeloyl-D-alanyl-D-alanine + UDP + H(+)</text>
        <dbReference type="Rhea" id="RHEA:31227"/>
        <dbReference type="ChEBI" id="CHEBI:15378"/>
        <dbReference type="ChEBI" id="CHEBI:57705"/>
        <dbReference type="ChEBI" id="CHEBI:58223"/>
        <dbReference type="ChEBI" id="CHEBI:61387"/>
        <dbReference type="ChEBI" id="CHEBI:61388"/>
        <dbReference type="EC" id="2.4.1.227"/>
    </reaction>
</comment>
<evidence type="ECO:0000256" key="4">
    <source>
        <dbReference type="ARBA" id="ARBA00022679"/>
    </source>
</evidence>
<dbReference type="EMBL" id="DRLF01000417">
    <property type="protein sequence ID" value="HEC07595.1"/>
    <property type="molecule type" value="Genomic_DNA"/>
</dbReference>
<protein>
    <recommendedName>
        <fullName evidence="10">UDP-N-acetylglucosamine--N-acetylmuramyl-(pentapeptide) pyrophosphoryl-undecaprenol N-acetylglucosamine transferase</fullName>
        <ecNumber evidence="10">2.4.1.227</ecNumber>
    </recommendedName>
    <alternativeName>
        <fullName evidence="10">Undecaprenyl-PP-MurNAc-pentapeptide-UDPGlcNAc GlcNAc transferase</fullName>
    </alternativeName>
</protein>
<evidence type="ECO:0000256" key="8">
    <source>
        <dbReference type="ARBA" id="ARBA00023306"/>
    </source>
</evidence>
<keyword evidence="1 10" id="KW-1003">Cell membrane</keyword>
<feature type="binding site" evidence="10">
    <location>
        <begin position="260"/>
        <end position="265"/>
    </location>
    <ligand>
        <name>UDP-N-acetyl-alpha-D-glucosamine</name>
        <dbReference type="ChEBI" id="CHEBI:57705"/>
    </ligand>
</feature>
<sequence>MARMTIMAGGTGGHVFPALAVAQEMRQRGWEISWMGTPDSFESRTVPDYGFPLETIAAYRLRGQGLPGLLLAPFRLLKAMGQAGKILRRTRPQLVLGMGGFVTGPGGLVSRLLGIPLVIHEQNTIPGMTNRWLAKIAALVLEAFPRSFPKSVAAVVTGNPVREEIAAVAAPEERMGGRDGAIRVLIVGGSLGAQALNEQLPPALAQLGLPLDIRHQAGRGKAGDAARHYPPELKAEVSEFIDDMAAAYAWADLVVCRAGALTVSELAAAGVASLLVPYPYAVDDHQTRNAGYLVEAGAAVLMPQSEMTPEALGHTLQPLLGDRRKLLDMAKAARSLAMPEATRTVADLCEAQVKP</sequence>
<evidence type="ECO:0000259" key="11">
    <source>
        <dbReference type="Pfam" id="PF03033"/>
    </source>
</evidence>
<feature type="domain" description="Glycosyl transferase family 28 C-terminal" evidence="12">
    <location>
        <begin position="184"/>
        <end position="340"/>
    </location>
</feature>
<dbReference type="SUPFAM" id="SSF53756">
    <property type="entry name" value="UDP-Glycosyltransferase/glycogen phosphorylase"/>
    <property type="match status" value="1"/>
</dbReference>
<dbReference type="PANTHER" id="PTHR21015">
    <property type="entry name" value="UDP-N-ACETYLGLUCOSAMINE--N-ACETYLMURAMYL-(PENTAPEPTIDE) PYROPHOSPHORYL-UNDECAPRENOL N-ACETYLGLUCOSAMINE TRANSFERASE 1"/>
    <property type="match status" value="1"/>
</dbReference>
<evidence type="ECO:0000256" key="7">
    <source>
        <dbReference type="ARBA" id="ARBA00023136"/>
    </source>
</evidence>
<comment type="function">
    <text evidence="10">Cell wall formation. Catalyzes the transfer of a GlcNAc subunit on undecaprenyl-pyrophosphoryl-MurNAc-pentapeptide (lipid intermediate I) to form undecaprenyl-pyrophosphoryl-MurNAc-(pentapeptide)GlcNAc (lipid intermediate II).</text>
</comment>
<keyword evidence="8 10" id="KW-0131">Cell cycle</keyword>
<name>A0A831WCG9_9GAMM</name>
<evidence type="ECO:0000256" key="3">
    <source>
        <dbReference type="ARBA" id="ARBA00022676"/>
    </source>
</evidence>
<feature type="binding site" evidence="10">
    <location>
        <position position="190"/>
    </location>
    <ligand>
        <name>UDP-N-acetyl-alpha-D-glucosamine</name>
        <dbReference type="ChEBI" id="CHEBI:57705"/>
    </ligand>
</feature>
<dbReference type="GO" id="GO:0005975">
    <property type="term" value="P:carbohydrate metabolic process"/>
    <property type="evidence" value="ECO:0007669"/>
    <property type="project" value="InterPro"/>
</dbReference>
<feature type="binding site" evidence="10">
    <location>
        <position position="162"/>
    </location>
    <ligand>
        <name>UDP-N-acetyl-alpha-D-glucosamine</name>
        <dbReference type="ChEBI" id="CHEBI:57705"/>
    </ligand>
</feature>